<feature type="region of interest" description="Disordered" evidence="1">
    <location>
        <begin position="111"/>
        <end position="149"/>
    </location>
</feature>
<feature type="compositionally biased region" description="Polar residues" evidence="1">
    <location>
        <begin position="1270"/>
        <end position="1287"/>
    </location>
</feature>
<feature type="region of interest" description="Disordered" evidence="1">
    <location>
        <begin position="760"/>
        <end position="791"/>
    </location>
</feature>
<evidence type="ECO:0000313" key="2">
    <source>
        <dbReference type="Proteomes" id="UP000079169"/>
    </source>
</evidence>
<feature type="region of interest" description="Disordered" evidence="1">
    <location>
        <begin position="236"/>
        <end position="271"/>
    </location>
</feature>
<proteinExistence type="predicted"/>
<feature type="compositionally biased region" description="Basic and acidic residues" evidence="1">
    <location>
        <begin position="988"/>
        <end position="1002"/>
    </location>
</feature>
<gene>
    <name evidence="3" type="primary">LOC103521824</name>
</gene>
<dbReference type="PaxDb" id="121845-A0A3Q0JMV8"/>
<dbReference type="Proteomes" id="UP000079169">
    <property type="component" value="Unplaced"/>
</dbReference>
<evidence type="ECO:0000256" key="1">
    <source>
        <dbReference type="SAM" id="MobiDB-lite"/>
    </source>
</evidence>
<dbReference type="RefSeq" id="XP_026688125.1">
    <property type="nucleotide sequence ID" value="XM_026832324.1"/>
</dbReference>
<feature type="region of interest" description="Disordered" evidence="1">
    <location>
        <begin position="988"/>
        <end position="1134"/>
    </location>
</feature>
<evidence type="ECO:0000313" key="3">
    <source>
        <dbReference type="RefSeq" id="XP_026688125.1"/>
    </source>
</evidence>
<sequence>MSDPEFHFNIDKRRRSSILKPAKVFDNRAPLQELGASSDDTTTTSSSIYKKRVSFHVINIKEFSSLAQTQEVQKNPAYNELISSMSDSSRNNTNSECSNFSPMVPTIVVPQDEDKENQINYPEDDTDDSLEEKDTSEMYPNNVPAQYNEPFDLSTRYKNDEPRNFLESTKLSHCNTIMSTFNISGIQNLDETNLQDVDTSDGEDSFQRMMDHIDKTGTVHGYQYQRENVPIVDKENDNVSLGEKKQSIGGRKSMPRKSLPVHQEADHEDSDSIELTCHVPVNVPEALYESEMEMATTIPRRKSFVPHKSVNFQQAQDDLNRSDEMEFTNAFPAMAMRANESNLDESEMEETGVFPRKSFRPVKASAVPLWQQSVPDQAKSMDLSNTYTQPQSLDDSGMEFTSAFPHKFSRKSISGNMMRNRDSESLDGSGMEMTEAFPAMPPEEYDVSMSDSMSDMDITNQYNQPPDVTNNHSMMITNQTSTANMSADFSIITSYPKSVGRKSMVVKSSEQNNFQTNETSVAFDKQGVSEYQTVPSHRVYDQHHTQHKSFSGFEQSALNLSSATLRKSAPHVMNPYYDIPTHGNADVNQSHTNTHSFKGNTSMVNFPAPMNASMGSSLVPQSSTSAPYIPTDLINPSDSSNIALGPSGQDQSLHTSQITTDLTSFQPLPMAHSTNLNMSSTITITREHTGAGVNTAISLNLKSPGVQKFSMNLSSTTPQSQRRSPVNISMDGMSMELSCATVVPTQNENSCMEMSTVVAPEVNTEDSKKEIEQEAKAQQPSESNEAYPAMPNTNMSVIQTEIVEKSLCEDISVLRNNTVQPNESADLSVQKPESRNTHPQEINNINELSNNASVLSDSALNASNASNSNSAVKQVSSVNESKCDTVDPVPCVIEPAVKPDSPARNDSQVQVSMDDGFSTHSQSIESGISPLQSVLCTSGVLDVSKMSCDLDTEKSRKRPSDGFEAHEENLVETGDAMVVANPKKRSKTFEPVDSIRETHEAEVNAGTEENPVSTSPDKTSGVAEHKSPTKAVSPGKNFEFVTPGKSSVRSTPNKTAAATTTGKTSTSASSSKETFVFVTPGKTSSVRSTPNKTGTFATPNKPSGATPNKPSATPNKPSGVVTPKGPAGTTPNKSLVIPEKLFNDTGCSQDGSFNMSTYVNPSSTLTDSAINNITDIDLPIIGSTRKPTASEVKSKQMVTCSTPLLPNSCSKNMIVDRFFESIDKRSGKPDGFVDLQTRPSKNIIKKLDMNQDIPEENAEDIVSPNRKDVSPNNEASPSTEDIPSNTEDMAFPIDESVALSNRDVPEETTSEQTSDKPNSSESIVNLKRTKDNSLSMKTSDKPNSGESIGNLKRTKDQLNISAHNDLNSSNYIPEKQRNMSMNTSVEEHQKTSNYIPEKQRNMSMNTSVEEHQKTISMNTSIEEQQRNISMNTSVEVQKTISMNKSIEEQQRNISMNTINEIEHRNISMNTSAQSTLDAVANDISLLDISGEFDKLDHIRTELATTLNIASLVEYPLDHRGY</sequence>
<dbReference type="GeneID" id="103521824"/>
<feature type="compositionally biased region" description="Low complexity" evidence="1">
    <location>
        <begin position="1050"/>
        <end position="1074"/>
    </location>
</feature>
<name>A0A3Q0JMV8_DIACI</name>
<feature type="compositionally biased region" description="Acidic residues" evidence="1">
    <location>
        <begin position="122"/>
        <end position="131"/>
    </location>
</feature>
<feature type="compositionally biased region" description="Basic and acidic residues" evidence="1">
    <location>
        <begin position="236"/>
        <end position="246"/>
    </location>
</feature>
<keyword evidence="2" id="KW-1185">Reference proteome</keyword>
<accession>A0A3Q0JMV8</accession>
<feature type="region of interest" description="Disordered" evidence="1">
    <location>
        <begin position="1243"/>
        <end position="1352"/>
    </location>
</feature>
<organism evidence="2 3">
    <name type="scientific">Diaphorina citri</name>
    <name type="common">Asian citrus psyllid</name>
    <dbReference type="NCBI Taxonomy" id="121845"/>
    <lineage>
        <taxon>Eukaryota</taxon>
        <taxon>Metazoa</taxon>
        <taxon>Ecdysozoa</taxon>
        <taxon>Arthropoda</taxon>
        <taxon>Hexapoda</taxon>
        <taxon>Insecta</taxon>
        <taxon>Pterygota</taxon>
        <taxon>Neoptera</taxon>
        <taxon>Paraneoptera</taxon>
        <taxon>Hemiptera</taxon>
        <taxon>Sternorrhyncha</taxon>
        <taxon>Psylloidea</taxon>
        <taxon>Psyllidae</taxon>
        <taxon>Diaphorininae</taxon>
        <taxon>Diaphorina</taxon>
    </lineage>
</organism>
<feature type="compositionally biased region" description="Basic and acidic residues" evidence="1">
    <location>
        <begin position="765"/>
        <end position="775"/>
    </location>
</feature>
<feature type="compositionally biased region" description="Polar residues" evidence="1">
    <location>
        <begin position="1310"/>
        <end position="1323"/>
    </location>
</feature>
<feature type="compositionally biased region" description="Polar residues" evidence="1">
    <location>
        <begin position="1081"/>
        <end position="1116"/>
    </location>
</feature>
<reference evidence="3" key="1">
    <citation type="submission" date="2025-08" db="UniProtKB">
        <authorList>
            <consortium name="RefSeq"/>
        </authorList>
    </citation>
    <scope>IDENTIFICATION</scope>
</reference>
<feature type="compositionally biased region" description="Polar residues" evidence="1">
    <location>
        <begin position="1332"/>
        <end position="1347"/>
    </location>
</feature>
<protein>
    <submittedName>
        <fullName evidence="3">Uncharacterized protein LOC103521824</fullName>
    </submittedName>
</protein>
<dbReference type="KEGG" id="dci:103521824"/>